<comment type="caution">
    <text evidence="12">The sequence shown here is derived from an EMBL/GenBank/DDBJ whole genome shotgun (WGS) entry which is preliminary data.</text>
</comment>
<dbReference type="RefSeq" id="WP_176907870.1">
    <property type="nucleotide sequence ID" value="NZ_JABKAU010000009.1"/>
</dbReference>
<keyword evidence="6 8" id="KW-0472">Membrane</keyword>
<sequence length="314" mass="35508">MFGVTDFQRAFELISDKLARWAQAVLLLLPNLLIAILILTVTYFVAKVIHRVVERLLTRVSPSITLNQLIATIVHVAVLLIGLFFTLEVLQLDKTVTSLLAGVGIIGLALGFAFQDIAANFISGILIAVQRPFTVGDVIQTETYFGTIERINLRTLDLRQVTGELVRVPNRKVFESSVINFTETTQRRVDVPCGVSYDTNLEQVRAVVLECMRDFPGMLTQRPLEVMFTEFGESSINFTLRFWIPYRRQTDYVSAKSEAMIRIKRAFDKADISIPFPIRTLDISPELLDKLSRGLARTPEPEQPQQPQQQELPE</sequence>
<dbReference type="Gene3D" id="3.30.70.100">
    <property type="match status" value="1"/>
</dbReference>
<evidence type="ECO:0000256" key="1">
    <source>
        <dbReference type="ARBA" id="ARBA00004651"/>
    </source>
</evidence>
<dbReference type="PANTHER" id="PTHR30221:SF1">
    <property type="entry name" value="SMALL-CONDUCTANCE MECHANOSENSITIVE CHANNEL"/>
    <property type="match status" value="1"/>
</dbReference>
<feature type="domain" description="Mechanosensitive ion channel MscS C-terminal" evidence="10">
    <location>
        <begin position="189"/>
        <end position="274"/>
    </location>
</feature>
<dbReference type="InterPro" id="IPR010920">
    <property type="entry name" value="LSM_dom_sf"/>
</dbReference>
<accession>A0A7Y7U4Q7</accession>
<feature type="compositionally biased region" description="Low complexity" evidence="7">
    <location>
        <begin position="303"/>
        <end position="314"/>
    </location>
</feature>
<dbReference type="GO" id="GO:0005886">
    <property type="term" value="C:plasma membrane"/>
    <property type="evidence" value="ECO:0007669"/>
    <property type="project" value="UniProtKB-SubCell"/>
</dbReference>
<protein>
    <submittedName>
        <fullName evidence="12">Mechanosensitive ion channel family protein</fullName>
    </submittedName>
</protein>
<dbReference type="Gene3D" id="1.10.287.1260">
    <property type="match status" value="1"/>
</dbReference>
<dbReference type="Pfam" id="PF21088">
    <property type="entry name" value="MS_channel_1st"/>
    <property type="match status" value="1"/>
</dbReference>
<evidence type="ECO:0000256" key="2">
    <source>
        <dbReference type="ARBA" id="ARBA00008017"/>
    </source>
</evidence>
<evidence type="ECO:0000256" key="8">
    <source>
        <dbReference type="SAM" id="Phobius"/>
    </source>
</evidence>
<gene>
    <name evidence="12" type="ORF">HW554_06980</name>
</gene>
<dbReference type="EMBL" id="JABKAU010000009">
    <property type="protein sequence ID" value="NVO30946.1"/>
    <property type="molecule type" value="Genomic_DNA"/>
</dbReference>
<keyword evidence="13" id="KW-1185">Reference proteome</keyword>
<proteinExistence type="inferred from homology"/>
<dbReference type="InterPro" id="IPR045275">
    <property type="entry name" value="MscS_archaea/bacteria_type"/>
</dbReference>
<dbReference type="Pfam" id="PF05552">
    <property type="entry name" value="MS_channel_1st_1"/>
    <property type="match status" value="1"/>
</dbReference>
<feature type="transmembrane region" description="Helical" evidence="8">
    <location>
        <begin position="66"/>
        <end position="87"/>
    </location>
</feature>
<dbReference type="Gene3D" id="2.30.30.60">
    <property type="match status" value="1"/>
</dbReference>
<feature type="transmembrane region" description="Helical" evidence="8">
    <location>
        <begin position="99"/>
        <end position="122"/>
    </location>
</feature>
<keyword evidence="5 8" id="KW-1133">Transmembrane helix</keyword>
<evidence type="ECO:0000313" key="13">
    <source>
        <dbReference type="Proteomes" id="UP000565521"/>
    </source>
</evidence>
<dbReference type="Pfam" id="PF00924">
    <property type="entry name" value="MS_channel_2nd"/>
    <property type="match status" value="1"/>
</dbReference>
<feature type="transmembrane region" description="Helical" evidence="8">
    <location>
        <begin position="21"/>
        <end position="45"/>
    </location>
</feature>
<feature type="domain" description="Mechanosensitive ion channel MscS" evidence="9">
    <location>
        <begin position="116"/>
        <end position="182"/>
    </location>
</feature>
<keyword evidence="4 8" id="KW-0812">Transmembrane</keyword>
<dbReference type="AlphaFoldDB" id="A0A7Y7U4Q7"/>
<dbReference type="InterPro" id="IPR049142">
    <property type="entry name" value="MS_channel_1st"/>
</dbReference>
<comment type="similarity">
    <text evidence="2">Belongs to the MscS (TC 1.A.23) family.</text>
</comment>
<evidence type="ECO:0000256" key="6">
    <source>
        <dbReference type="ARBA" id="ARBA00023136"/>
    </source>
</evidence>
<evidence type="ECO:0000259" key="9">
    <source>
        <dbReference type="Pfam" id="PF00924"/>
    </source>
</evidence>
<comment type="subcellular location">
    <subcellularLocation>
        <location evidence="1">Cell membrane</location>
        <topology evidence="1">Multi-pass membrane protein</topology>
    </subcellularLocation>
</comment>
<dbReference type="SUPFAM" id="SSF82689">
    <property type="entry name" value="Mechanosensitive channel protein MscS (YggB), C-terminal domain"/>
    <property type="match status" value="1"/>
</dbReference>
<feature type="region of interest" description="Disordered" evidence="7">
    <location>
        <begin position="292"/>
        <end position="314"/>
    </location>
</feature>
<dbReference type="GO" id="GO:0008381">
    <property type="term" value="F:mechanosensitive monoatomic ion channel activity"/>
    <property type="evidence" value="ECO:0007669"/>
    <property type="project" value="InterPro"/>
</dbReference>
<dbReference type="InterPro" id="IPR008910">
    <property type="entry name" value="MSC_TM_helix"/>
</dbReference>
<evidence type="ECO:0000256" key="7">
    <source>
        <dbReference type="SAM" id="MobiDB-lite"/>
    </source>
</evidence>
<dbReference type="PANTHER" id="PTHR30221">
    <property type="entry name" value="SMALL-CONDUCTANCE MECHANOSENSITIVE CHANNEL"/>
    <property type="match status" value="1"/>
</dbReference>
<evidence type="ECO:0000259" key="10">
    <source>
        <dbReference type="Pfam" id="PF21082"/>
    </source>
</evidence>
<dbReference type="InterPro" id="IPR006685">
    <property type="entry name" value="MscS_channel_2nd"/>
</dbReference>
<dbReference type="SUPFAM" id="SSF50182">
    <property type="entry name" value="Sm-like ribonucleoproteins"/>
    <property type="match status" value="1"/>
</dbReference>
<feature type="domain" description="Mechanosensitive ion channel transmembrane helices 2/3" evidence="11">
    <location>
        <begin position="73"/>
        <end position="115"/>
    </location>
</feature>
<dbReference type="InterPro" id="IPR011014">
    <property type="entry name" value="MscS_channel_TM-2"/>
</dbReference>
<dbReference type="Pfam" id="PF21082">
    <property type="entry name" value="MS_channel_3rd"/>
    <property type="match status" value="1"/>
</dbReference>
<dbReference type="InterPro" id="IPR023408">
    <property type="entry name" value="MscS_beta-dom_sf"/>
</dbReference>
<dbReference type="SUPFAM" id="SSF82861">
    <property type="entry name" value="Mechanosensitive channel protein MscS (YggB), transmembrane region"/>
    <property type="match status" value="1"/>
</dbReference>
<dbReference type="Proteomes" id="UP000565521">
    <property type="component" value="Unassembled WGS sequence"/>
</dbReference>
<evidence type="ECO:0000256" key="4">
    <source>
        <dbReference type="ARBA" id="ARBA00022692"/>
    </source>
</evidence>
<dbReference type="InterPro" id="IPR049278">
    <property type="entry name" value="MS_channel_C"/>
</dbReference>
<keyword evidence="3" id="KW-1003">Cell membrane</keyword>
<evidence type="ECO:0000256" key="3">
    <source>
        <dbReference type="ARBA" id="ARBA00022475"/>
    </source>
</evidence>
<evidence type="ECO:0000256" key="5">
    <source>
        <dbReference type="ARBA" id="ARBA00022989"/>
    </source>
</evidence>
<evidence type="ECO:0000313" key="12">
    <source>
        <dbReference type="EMBL" id="NVO30946.1"/>
    </source>
</evidence>
<organism evidence="12 13">
    <name type="scientific">Hymenobacter lapidiphilus</name>
    <dbReference type="NCBI Taxonomy" id="2608003"/>
    <lineage>
        <taxon>Bacteria</taxon>
        <taxon>Pseudomonadati</taxon>
        <taxon>Bacteroidota</taxon>
        <taxon>Cytophagia</taxon>
        <taxon>Cytophagales</taxon>
        <taxon>Hymenobacteraceae</taxon>
        <taxon>Hymenobacter</taxon>
    </lineage>
</organism>
<evidence type="ECO:0000259" key="11">
    <source>
        <dbReference type="Pfam" id="PF21088"/>
    </source>
</evidence>
<reference evidence="12 13" key="1">
    <citation type="submission" date="2020-05" db="EMBL/GenBank/DDBJ databases">
        <title>Hymenobacter terrestris sp. nov. and Hymenobacter lapidiphilus sp. nov., isolated from regoliths in Antarctica.</title>
        <authorList>
            <person name="Sedlacek I."/>
            <person name="Pantucek R."/>
            <person name="Zeman M."/>
            <person name="Holochova P."/>
            <person name="Kralova S."/>
            <person name="Stankova E."/>
            <person name="Sedo O."/>
            <person name="Micenkova L."/>
            <person name="Svec P."/>
            <person name="Gupta V."/>
            <person name="Sood U."/>
            <person name="Korpole U.S."/>
            <person name="Lal R."/>
        </authorList>
    </citation>
    <scope>NUCLEOTIDE SEQUENCE [LARGE SCALE GENOMIC DNA]</scope>
    <source>
        <strain evidence="12 13">P5342</strain>
    </source>
</reference>
<name>A0A7Y7U4Q7_9BACT</name>
<dbReference type="InterPro" id="IPR011066">
    <property type="entry name" value="MscS_channel_C_sf"/>
</dbReference>